<keyword evidence="4 6" id="KW-0067">ATP-binding</keyword>
<evidence type="ECO:0000259" key="5">
    <source>
        <dbReference type="PROSITE" id="PS50893"/>
    </source>
</evidence>
<dbReference type="AlphaFoldDB" id="A0A934UNC5"/>
<dbReference type="GO" id="GO:0016887">
    <property type="term" value="F:ATP hydrolysis activity"/>
    <property type="evidence" value="ECO:0007669"/>
    <property type="project" value="InterPro"/>
</dbReference>
<dbReference type="SMART" id="SM00382">
    <property type="entry name" value="AAA"/>
    <property type="match status" value="1"/>
</dbReference>
<protein>
    <submittedName>
        <fullName evidence="6">ABC transporter ATP-binding protein</fullName>
    </submittedName>
</protein>
<dbReference type="Pfam" id="PF00005">
    <property type="entry name" value="ABC_tran"/>
    <property type="match status" value="1"/>
</dbReference>
<dbReference type="PANTHER" id="PTHR46743">
    <property type="entry name" value="TEICHOIC ACIDS EXPORT ATP-BINDING PROTEIN TAGH"/>
    <property type="match status" value="1"/>
</dbReference>
<dbReference type="CDD" id="cd03220">
    <property type="entry name" value="ABC_KpsT_Wzt"/>
    <property type="match status" value="1"/>
</dbReference>
<evidence type="ECO:0000256" key="3">
    <source>
        <dbReference type="ARBA" id="ARBA00022741"/>
    </source>
</evidence>
<dbReference type="GO" id="GO:0016020">
    <property type="term" value="C:membrane"/>
    <property type="evidence" value="ECO:0007669"/>
    <property type="project" value="InterPro"/>
</dbReference>
<dbReference type="GO" id="GO:0005524">
    <property type="term" value="F:ATP binding"/>
    <property type="evidence" value="ECO:0007669"/>
    <property type="project" value="UniProtKB-KW"/>
</dbReference>
<proteinExistence type="inferred from homology"/>
<name>A0A934UNC5_9SPHI</name>
<dbReference type="InterPro" id="IPR027417">
    <property type="entry name" value="P-loop_NTPase"/>
</dbReference>
<accession>A0A934UNC5</accession>
<reference evidence="6" key="1">
    <citation type="submission" date="2020-12" db="EMBL/GenBank/DDBJ databases">
        <title>Bacterial novel species Mucilaginibacter sp. SD-g isolated from soil.</title>
        <authorList>
            <person name="Jung H.-Y."/>
        </authorList>
    </citation>
    <scope>NUCLEOTIDE SEQUENCE</scope>
    <source>
        <strain evidence="6">SD-g</strain>
    </source>
</reference>
<dbReference type="Proteomes" id="UP000613193">
    <property type="component" value="Unassembled WGS sequence"/>
</dbReference>
<evidence type="ECO:0000256" key="1">
    <source>
        <dbReference type="ARBA" id="ARBA00005417"/>
    </source>
</evidence>
<gene>
    <name evidence="6" type="ORF">I5M19_15095</name>
</gene>
<keyword evidence="3" id="KW-0547">Nucleotide-binding</keyword>
<dbReference type="InterPro" id="IPR050683">
    <property type="entry name" value="Bact_Polysacc_Export_ATP-bd"/>
</dbReference>
<feature type="domain" description="ABC transporter" evidence="5">
    <location>
        <begin position="44"/>
        <end position="269"/>
    </location>
</feature>
<dbReference type="RefSeq" id="WP_200067191.1">
    <property type="nucleotide sequence ID" value="NZ_JAEHFW010000003.1"/>
</dbReference>
<dbReference type="InterPro" id="IPR003593">
    <property type="entry name" value="AAA+_ATPase"/>
</dbReference>
<dbReference type="SUPFAM" id="SSF52540">
    <property type="entry name" value="P-loop containing nucleoside triphosphate hydrolases"/>
    <property type="match status" value="1"/>
</dbReference>
<keyword evidence="7" id="KW-1185">Reference proteome</keyword>
<evidence type="ECO:0000256" key="2">
    <source>
        <dbReference type="ARBA" id="ARBA00022448"/>
    </source>
</evidence>
<dbReference type="Pfam" id="PF14524">
    <property type="entry name" value="Wzt_C"/>
    <property type="match status" value="1"/>
</dbReference>
<dbReference type="InterPro" id="IPR015860">
    <property type="entry name" value="ABC_transpr_TagH-like"/>
</dbReference>
<dbReference type="InterPro" id="IPR029439">
    <property type="entry name" value="Wzt_C"/>
</dbReference>
<evidence type="ECO:0000313" key="7">
    <source>
        <dbReference type="Proteomes" id="UP000613193"/>
    </source>
</evidence>
<dbReference type="EMBL" id="JAEHFW010000003">
    <property type="protein sequence ID" value="MBK0380648.1"/>
    <property type="molecule type" value="Genomic_DNA"/>
</dbReference>
<keyword evidence="2" id="KW-0813">Transport</keyword>
<sequence>MSDIAIKVENLSKAYQLGDFSTGTLSRDLERWWALMRGKEDPFLKIGEANDRAVKGISDVVWSLKDISFDIEQGDAVGVIGRNGAGKSTLLKILSRVTTPTVGSVKVKGRIASLLEVGTGFHPDLTGRENIFLNGAILGMRKTEIKKHFDAIVDFAGVERYIDTPVKRYSSGMYVRLAFAVAAHLESEILIVDEVLAVGDVEFQKKCLGKMNDVSKGEGRTVLFVSHNMGMISQLCNKGILLKNGNIISYNQTQEVVARYLADNNDSSLNTFVFPADQKKTVGQFLNFEIVNAEGAVADKISFDDSIRLNYRLQVKQYIPGIQIGIGLQDKLQNRISTFTKEINVGNGDIIEGSIKLPDSIIAPNNYNFVIAIWNKNGEVYDIHENIGSVTIVDNGTDLSLYEGKDYGAVILKAIWE</sequence>
<evidence type="ECO:0000313" key="6">
    <source>
        <dbReference type="EMBL" id="MBK0380648.1"/>
    </source>
</evidence>
<evidence type="ECO:0000256" key="4">
    <source>
        <dbReference type="ARBA" id="ARBA00022840"/>
    </source>
</evidence>
<dbReference type="Gene3D" id="3.40.50.300">
    <property type="entry name" value="P-loop containing nucleotide triphosphate hydrolases"/>
    <property type="match status" value="1"/>
</dbReference>
<dbReference type="Gene3D" id="2.70.50.60">
    <property type="entry name" value="abc- transporter (atp binding component) like domain"/>
    <property type="match status" value="1"/>
</dbReference>
<dbReference type="InterPro" id="IPR003439">
    <property type="entry name" value="ABC_transporter-like_ATP-bd"/>
</dbReference>
<dbReference type="GO" id="GO:0140359">
    <property type="term" value="F:ABC-type transporter activity"/>
    <property type="evidence" value="ECO:0007669"/>
    <property type="project" value="InterPro"/>
</dbReference>
<comment type="caution">
    <text evidence="6">The sequence shown here is derived from an EMBL/GenBank/DDBJ whole genome shotgun (WGS) entry which is preliminary data.</text>
</comment>
<dbReference type="PANTHER" id="PTHR46743:SF2">
    <property type="entry name" value="TEICHOIC ACIDS EXPORT ATP-BINDING PROTEIN TAGH"/>
    <property type="match status" value="1"/>
</dbReference>
<organism evidence="6 7">
    <name type="scientific">Mucilaginibacter segetis</name>
    <dbReference type="NCBI Taxonomy" id="2793071"/>
    <lineage>
        <taxon>Bacteria</taxon>
        <taxon>Pseudomonadati</taxon>
        <taxon>Bacteroidota</taxon>
        <taxon>Sphingobacteriia</taxon>
        <taxon>Sphingobacteriales</taxon>
        <taxon>Sphingobacteriaceae</taxon>
        <taxon>Mucilaginibacter</taxon>
    </lineage>
</organism>
<dbReference type="PROSITE" id="PS50893">
    <property type="entry name" value="ABC_TRANSPORTER_2"/>
    <property type="match status" value="1"/>
</dbReference>
<comment type="similarity">
    <text evidence="1">Belongs to the ABC transporter superfamily.</text>
</comment>